<dbReference type="SUPFAM" id="SSF53850">
    <property type="entry name" value="Periplasmic binding protein-like II"/>
    <property type="match status" value="1"/>
</dbReference>
<dbReference type="PROSITE" id="PS51318">
    <property type="entry name" value="TAT"/>
    <property type="match status" value="1"/>
</dbReference>
<organism evidence="3 4">
    <name type="scientific">Candidatus Halobonum tyrrellensis G22</name>
    <dbReference type="NCBI Taxonomy" id="1324957"/>
    <lineage>
        <taxon>Archaea</taxon>
        <taxon>Methanobacteriati</taxon>
        <taxon>Methanobacteriota</taxon>
        <taxon>Stenosarchaea group</taxon>
        <taxon>Halobacteria</taxon>
        <taxon>Halobacteriales</taxon>
        <taxon>Haloferacaceae</taxon>
        <taxon>Candidatus Halobonum</taxon>
    </lineage>
</organism>
<sequence>MDRRRFLETAGAGGLALVAGCSAEQVETEGSTGAPADGGTETRTATGTESETGTTTGSATAGDETLVVAAYPAFVDAPSTSPGAWLKRRFEEETGATLRYETPDNELNYYIERARQGADFDADVYVGLDTSGLIRVDEQQGSGQFTDPLFAEAGDLAGSDRVKEGLRFDPEGRAVPFDTGYVSLVWNATADGGEFTAPETFESLLDPAYEGDLIAQNPTSSTTGQAFMLHTIERFGADGYLDYWADLRDNDVVVLGSWEDAYAAYESDEAPMVVSYSTDQVYANREDQDLQRHRIRFLNDQGYANPEGMARFADADAPDLARRFMEFALTPEIQAGIAQRNVAFPAIEDAPLPDEYAEYAKEPAEAVTFTYEELKGNLGTWTDDWARRFASG</sequence>
<accession>V4IXP9</accession>
<dbReference type="OrthoDB" id="130870at2157"/>
<keyword evidence="4" id="KW-1185">Reference proteome</keyword>
<name>V4IXP9_9EURY</name>
<keyword evidence="1" id="KW-0732">Signal</keyword>
<dbReference type="InterPro" id="IPR005948">
    <property type="entry name" value="ThiB-like"/>
</dbReference>
<dbReference type="Pfam" id="PF13416">
    <property type="entry name" value="SBP_bac_8"/>
    <property type="match status" value="1"/>
</dbReference>
<dbReference type="RefSeq" id="WP_023394878.1">
    <property type="nucleotide sequence ID" value="NZ_ASGZ01000037.1"/>
</dbReference>
<dbReference type="InterPro" id="IPR006059">
    <property type="entry name" value="SBP"/>
</dbReference>
<protein>
    <submittedName>
        <fullName evidence="3">Thiamine-binding periplasmic protein-like protein</fullName>
    </submittedName>
</protein>
<proteinExistence type="predicted"/>
<dbReference type="PROSITE" id="PS51257">
    <property type="entry name" value="PROKAR_LIPOPROTEIN"/>
    <property type="match status" value="1"/>
</dbReference>
<dbReference type="NCBIfam" id="TIGR01254">
    <property type="entry name" value="sfuA"/>
    <property type="match status" value="1"/>
</dbReference>
<dbReference type="GO" id="GO:0030975">
    <property type="term" value="F:thiamine binding"/>
    <property type="evidence" value="ECO:0007669"/>
    <property type="project" value="InterPro"/>
</dbReference>
<dbReference type="InterPro" id="IPR006311">
    <property type="entry name" value="TAT_signal"/>
</dbReference>
<feature type="region of interest" description="Disordered" evidence="2">
    <location>
        <begin position="26"/>
        <end position="61"/>
    </location>
</feature>
<dbReference type="GO" id="GO:0015888">
    <property type="term" value="P:thiamine transport"/>
    <property type="evidence" value="ECO:0007669"/>
    <property type="project" value="InterPro"/>
</dbReference>
<reference evidence="3 4" key="1">
    <citation type="journal article" date="2013" name="Genome Announc.">
        <title>Draft Genome Sequence of 'Candidatus Halobonum tyrrellensis' Strain G22, Isolated from the Hypersaline Waters of Lake Tyrrell, Australia.</title>
        <authorList>
            <person name="Ugalde J.A."/>
            <person name="Narasingarao P."/>
            <person name="Kuo S."/>
            <person name="Podell S."/>
            <person name="Allen E.E."/>
        </authorList>
    </citation>
    <scope>NUCLEOTIDE SEQUENCE [LARGE SCALE GENOMIC DNA]</scope>
    <source>
        <strain evidence="3 4">G22</strain>
    </source>
</reference>
<dbReference type="PANTHER" id="PTHR30006">
    <property type="entry name" value="THIAMINE-BINDING PERIPLASMIC PROTEIN-RELATED"/>
    <property type="match status" value="1"/>
</dbReference>
<evidence type="ECO:0000313" key="3">
    <source>
        <dbReference type="EMBL" id="ESP87937.1"/>
    </source>
</evidence>
<dbReference type="AlphaFoldDB" id="V4IXP9"/>
<dbReference type="PATRIC" id="fig|1324957.4.peg.2335"/>
<dbReference type="STRING" id="1324957.K933_11491"/>
<dbReference type="EMBL" id="ASGZ01000037">
    <property type="protein sequence ID" value="ESP87937.1"/>
    <property type="molecule type" value="Genomic_DNA"/>
</dbReference>
<gene>
    <name evidence="3" type="ORF">K933_11491</name>
</gene>
<comment type="caution">
    <text evidence="3">The sequence shown here is derived from an EMBL/GenBank/DDBJ whole genome shotgun (WGS) entry which is preliminary data.</text>
</comment>
<evidence type="ECO:0000256" key="1">
    <source>
        <dbReference type="ARBA" id="ARBA00022729"/>
    </source>
</evidence>
<dbReference type="Proteomes" id="UP000017840">
    <property type="component" value="Unassembled WGS sequence"/>
</dbReference>
<feature type="compositionally biased region" description="Low complexity" evidence="2">
    <location>
        <begin position="37"/>
        <end position="61"/>
    </location>
</feature>
<evidence type="ECO:0000313" key="4">
    <source>
        <dbReference type="Proteomes" id="UP000017840"/>
    </source>
</evidence>
<dbReference type="Gene3D" id="3.40.190.10">
    <property type="entry name" value="Periplasmic binding protein-like II"/>
    <property type="match status" value="2"/>
</dbReference>
<evidence type="ECO:0000256" key="2">
    <source>
        <dbReference type="SAM" id="MobiDB-lite"/>
    </source>
</evidence>
<dbReference type="PANTHER" id="PTHR30006:SF2">
    <property type="entry name" value="ABC TRANSPORTER SUBSTRATE-BINDING PROTEIN"/>
    <property type="match status" value="1"/>
</dbReference>
<dbReference type="eggNOG" id="arCOG00226">
    <property type="taxonomic scope" value="Archaea"/>
</dbReference>